<dbReference type="InterPro" id="IPR000847">
    <property type="entry name" value="LysR_HTH_N"/>
</dbReference>
<evidence type="ECO:0000256" key="3">
    <source>
        <dbReference type="ARBA" id="ARBA00023125"/>
    </source>
</evidence>
<dbReference type="InterPro" id="IPR005119">
    <property type="entry name" value="LysR_subst-bd"/>
</dbReference>
<gene>
    <name evidence="6" type="ORF">KDW95_08235</name>
</gene>
<keyword evidence="4" id="KW-0804">Transcription</keyword>
<dbReference type="Proteomes" id="UP001058461">
    <property type="component" value="Chromosome"/>
</dbReference>
<dbReference type="PROSITE" id="PS50931">
    <property type="entry name" value="HTH_LYSR"/>
    <property type="match status" value="1"/>
</dbReference>
<protein>
    <submittedName>
        <fullName evidence="6">LysR family transcriptional regulator</fullName>
    </submittedName>
</protein>
<dbReference type="InterPro" id="IPR036390">
    <property type="entry name" value="WH_DNA-bd_sf"/>
</dbReference>
<dbReference type="SUPFAM" id="SSF53850">
    <property type="entry name" value="Periplasmic binding protein-like II"/>
    <property type="match status" value="1"/>
</dbReference>
<keyword evidence="3" id="KW-0238">DNA-binding</keyword>
<proteinExistence type="inferred from homology"/>
<dbReference type="RefSeq" id="WP_255855802.1">
    <property type="nucleotide sequence ID" value="NZ_CP073347.1"/>
</dbReference>
<accession>A0ABY5HRQ9</accession>
<evidence type="ECO:0000259" key="5">
    <source>
        <dbReference type="PROSITE" id="PS50931"/>
    </source>
</evidence>
<evidence type="ECO:0000256" key="4">
    <source>
        <dbReference type="ARBA" id="ARBA00023163"/>
    </source>
</evidence>
<evidence type="ECO:0000256" key="1">
    <source>
        <dbReference type="ARBA" id="ARBA00009437"/>
    </source>
</evidence>
<dbReference type="CDD" id="cd05466">
    <property type="entry name" value="PBP2_LTTR_substrate"/>
    <property type="match status" value="1"/>
</dbReference>
<dbReference type="EMBL" id="CP073347">
    <property type="protein sequence ID" value="UTW13611.1"/>
    <property type="molecule type" value="Genomic_DNA"/>
</dbReference>
<name>A0ABY5HRQ9_9GAMM</name>
<dbReference type="Pfam" id="PF03466">
    <property type="entry name" value="LysR_substrate"/>
    <property type="match status" value="1"/>
</dbReference>
<dbReference type="PANTHER" id="PTHR30126">
    <property type="entry name" value="HTH-TYPE TRANSCRIPTIONAL REGULATOR"/>
    <property type="match status" value="1"/>
</dbReference>
<evidence type="ECO:0000313" key="7">
    <source>
        <dbReference type="Proteomes" id="UP001058461"/>
    </source>
</evidence>
<dbReference type="InterPro" id="IPR036388">
    <property type="entry name" value="WH-like_DNA-bd_sf"/>
</dbReference>
<dbReference type="SUPFAM" id="SSF46785">
    <property type="entry name" value="Winged helix' DNA-binding domain"/>
    <property type="match status" value="1"/>
</dbReference>
<evidence type="ECO:0000256" key="2">
    <source>
        <dbReference type="ARBA" id="ARBA00023015"/>
    </source>
</evidence>
<evidence type="ECO:0000313" key="6">
    <source>
        <dbReference type="EMBL" id="UTW13611.1"/>
    </source>
</evidence>
<organism evidence="6 7">
    <name type="scientific">Marinobacterium rhizophilum</name>
    <dbReference type="NCBI Taxonomy" id="420402"/>
    <lineage>
        <taxon>Bacteria</taxon>
        <taxon>Pseudomonadati</taxon>
        <taxon>Pseudomonadota</taxon>
        <taxon>Gammaproteobacteria</taxon>
        <taxon>Oceanospirillales</taxon>
        <taxon>Oceanospirillaceae</taxon>
        <taxon>Marinobacterium</taxon>
    </lineage>
</organism>
<dbReference type="Gene3D" id="3.40.190.290">
    <property type="match status" value="1"/>
</dbReference>
<keyword evidence="2" id="KW-0805">Transcription regulation</keyword>
<comment type="similarity">
    <text evidence="1">Belongs to the LysR transcriptional regulatory family.</text>
</comment>
<sequence length="310" mass="34427">MKKDLTIKLGQVSEFEIRLLKVFKSVVEAGGFAAAETELSIGRSTISIHIARLEQRLGLKLCRRGRAGFALTDEGLVVYGLMKELFSSLEAFRSGVNALHVELTGELRVIASDAVCMASRARIPEAIRRFAQQAPDVKVLLDVKALTDIERMVLNDEADVGFIPYHRQFDGLCYVSLYSDRCHLFCGRQHPLYGVEDSDELLAKVLHAKVVHAGVQTSPAVGEQLADMNKAAISYFYEARLAMLLSGVYVGFMPDNYVQGYIDSGELWSLVPTRKFYDLGVAAITRAHGKSNRARELFIRIVQELHGDSD</sequence>
<feature type="domain" description="HTH lysR-type" evidence="5">
    <location>
        <begin position="15"/>
        <end position="72"/>
    </location>
</feature>
<keyword evidence="7" id="KW-1185">Reference proteome</keyword>
<dbReference type="PANTHER" id="PTHR30126:SF98">
    <property type="entry name" value="HTH-TYPE TRANSCRIPTIONAL ACTIVATOR BAUR"/>
    <property type="match status" value="1"/>
</dbReference>
<dbReference type="Gene3D" id="1.10.10.10">
    <property type="entry name" value="Winged helix-like DNA-binding domain superfamily/Winged helix DNA-binding domain"/>
    <property type="match status" value="1"/>
</dbReference>
<dbReference type="Pfam" id="PF00126">
    <property type="entry name" value="HTH_1"/>
    <property type="match status" value="1"/>
</dbReference>
<reference evidence="6" key="1">
    <citation type="submission" date="2021-04" db="EMBL/GenBank/DDBJ databases">
        <title>Oceanospirillales bacteria with DddD are important DMSP degraders in coastal seawater.</title>
        <authorList>
            <person name="Liu J."/>
        </authorList>
    </citation>
    <scope>NUCLEOTIDE SEQUENCE</scope>
    <source>
        <strain evidence="6">D13-1</strain>
    </source>
</reference>